<evidence type="ECO:0000313" key="3">
    <source>
        <dbReference type="Proteomes" id="UP000251431"/>
    </source>
</evidence>
<dbReference type="RefSeq" id="WP_048395855.1">
    <property type="nucleotide sequence ID" value="NZ_JARMTG010000001.1"/>
</dbReference>
<gene>
    <name evidence="2" type="ORF">NCTC7582_04789</name>
</gene>
<evidence type="ECO:0000313" key="2">
    <source>
        <dbReference type="EMBL" id="SPU38820.1"/>
    </source>
</evidence>
<evidence type="ECO:0000256" key="1">
    <source>
        <dbReference type="SAM" id="SignalP"/>
    </source>
</evidence>
<accession>A0A2X1A5S0</accession>
<protein>
    <recommendedName>
        <fullName evidence="4">Group-specific protein</fullName>
    </recommendedName>
</protein>
<proteinExistence type="predicted"/>
<reference evidence="2 3" key="1">
    <citation type="submission" date="2018-06" db="EMBL/GenBank/DDBJ databases">
        <authorList>
            <consortium name="Pathogen Informatics"/>
            <person name="Doyle S."/>
        </authorList>
    </citation>
    <scope>NUCLEOTIDE SEQUENCE [LARGE SCALE GENOMIC DNA]</scope>
    <source>
        <strain evidence="2 3">NCTC7582</strain>
    </source>
</reference>
<organism evidence="2 3">
    <name type="scientific">Lysinibacillus capsici</name>
    <dbReference type="NCBI Taxonomy" id="2115968"/>
    <lineage>
        <taxon>Bacteria</taxon>
        <taxon>Bacillati</taxon>
        <taxon>Bacillota</taxon>
        <taxon>Bacilli</taxon>
        <taxon>Bacillales</taxon>
        <taxon>Bacillaceae</taxon>
        <taxon>Lysinibacillus</taxon>
    </lineage>
</organism>
<dbReference type="AlphaFoldDB" id="A0A2X1A5S0"/>
<dbReference type="InterPro" id="IPR032624">
    <property type="entry name" value="DUF4879"/>
</dbReference>
<feature type="chain" id="PRO_5015995459" description="Group-specific protein" evidence="1">
    <location>
        <begin position="24"/>
        <end position="204"/>
    </location>
</feature>
<evidence type="ECO:0008006" key="4">
    <source>
        <dbReference type="Google" id="ProtNLM"/>
    </source>
</evidence>
<feature type="signal peptide" evidence="1">
    <location>
        <begin position="1"/>
        <end position="23"/>
    </location>
</feature>
<sequence length="204" mass="22560">MKKYLLTVGILASGLLGLNTAEASEIEKDQIAVDPLIEDLKTKHPDWTVTLVTSDEAAKIKEELKNSQNSPVLRGPAPPLTSVYIDKVVSQVGTSNQVTEDIGMQQTSHAVSGTVTVAVMEVGYGSENQWLDDERITYQNRDYKLNEAAIDFNNDKIIDAFYHTVTFNSDLKISSGASALYKFRSTSQNSPWNTIERTINIPHL</sequence>
<dbReference type="Proteomes" id="UP000251431">
    <property type="component" value="Unassembled WGS sequence"/>
</dbReference>
<dbReference type="Pfam" id="PF16219">
    <property type="entry name" value="DUF4879"/>
    <property type="match status" value="1"/>
</dbReference>
<name>A0A2X1A5S0_9BACI</name>
<keyword evidence="1" id="KW-0732">Signal</keyword>
<dbReference type="EMBL" id="UAQE01000004">
    <property type="protein sequence ID" value="SPU38820.1"/>
    <property type="molecule type" value="Genomic_DNA"/>
</dbReference>